<sequence length="416" mass="46205">MDEKNRKQQAIVKICCVIAAFGLWLYITSVMNPIKTYRKNIPVTIVNEEALEQSKLSLLPDQKPYVSLTLKGSMNDIYSVTEEQFKVVVDLNAYVLRKGENNIPVQIQRSPENVNIMNSDNLWVTISLDDLIEKTVPLKVNAFGNVNEGYYPLEATSSTKEVTVKGAAKFVNSVDRGEVKCDLSNAYKNVSMVVPIEALDKNGNKIDYINIKPVAAEVKVPIKKVKNVAVNVKTSGQLGEDKLLDKITVKPERVDITGDENVLKTIDSLDTENIDLTSITGDEVVTKLVLPKGVELVNKDTVIKVKIYSNIIIDKEVSLAIKTMNLESNHTMEMDKDKVTIVISGLHDVISNVKPEDIECYVDLQSLKEGQHNLPVKVNLPTGINVESINPNSINVTIKNTQEQQTNTEAEEQNAN</sequence>
<feature type="transmembrane region" description="Helical" evidence="1">
    <location>
        <begin position="12"/>
        <end position="31"/>
    </location>
</feature>
<dbReference type="CDD" id="cd20206">
    <property type="entry name" value="YbbR"/>
    <property type="match status" value="1"/>
</dbReference>
<evidence type="ECO:0008006" key="4">
    <source>
        <dbReference type="Google" id="ProtNLM"/>
    </source>
</evidence>
<dbReference type="RefSeq" id="WP_216439663.1">
    <property type="nucleotide sequence ID" value="NZ_JAHLQF010000003.1"/>
</dbReference>
<dbReference type="InterPro" id="IPR012505">
    <property type="entry name" value="YbbR"/>
</dbReference>
<keyword evidence="1" id="KW-0472">Membrane</keyword>
<evidence type="ECO:0000256" key="1">
    <source>
        <dbReference type="SAM" id="Phobius"/>
    </source>
</evidence>
<dbReference type="EMBL" id="JAHLQF010000003">
    <property type="protein sequence ID" value="MBU5485091.1"/>
    <property type="molecule type" value="Genomic_DNA"/>
</dbReference>
<organism evidence="2 3">
    <name type="scientific">Clostridium mobile</name>
    <dbReference type="NCBI Taxonomy" id="2841512"/>
    <lineage>
        <taxon>Bacteria</taxon>
        <taxon>Bacillati</taxon>
        <taxon>Bacillota</taxon>
        <taxon>Clostridia</taxon>
        <taxon>Eubacteriales</taxon>
        <taxon>Clostridiaceae</taxon>
        <taxon>Clostridium</taxon>
    </lineage>
</organism>
<dbReference type="PANTHER" id="PTHR37804:SF1">
    <property type="entry name" value="CDAA REGULATORY PROTEIN CDAR"/>
    <property type="match status" value="1"/>
</dbReference>
<reference evidence="2 3" key="1">
    <citation type="submission" date="2021-06" db="EMBL/GenBank/DDBJ databases">
        <authorList>
            <person name="Sun Q."/>
            <person name="Li D."/>
        </authorList>
    </citation>
    <scope>NUCLEOTIDE SEQUENCE [LARGE SCALE GENOMIC DNA]</scope>
    <source>
        <strain evidence="2 3">MSJ-11</strain>
    </source>
</reference>
<dbReference type="Pfam" id="PF07949">
    <property type="entry name" value="YbbR"/>
    <property type="match status" value="3"/>
</dbReference>
<evidence type="ECO:0000313" key="2">
    <source>
        <dbReference type="EMBL" id="MBU5485091.1"/>
    </source>
</evidence>
<keyword evidence="1" id="KW-0812">Transmembrane</keyword>
<dbReference type="InterPro" id="IPR053154">
    <property type="entry name" value="c-di-AMP_regulator"/>
</dbReference>
<name>A0ABS6EIR5_9CLOT</name>
<dbReference type="PANTHER" id="PTHR37804">
    <property type="entry name" value="CDAA REGULATORY PROTEIN CDAR"/>
    <property type="match status" value="1"/>
</dbReference>
<dbReference type="Proteomes" id="UP000726170">
    <property type="component" value="Unassembled WGS sequence"/>
</dbReference>
<keyword evidence="1" id="KW-1133">Transmembrane helix</keyword>
<keyword evidence="3" id="KW-1185">Reference proteome</keyword>
<proteinExistence type="predicted"/>
<evidence type="ECO:0000313" key="3">
    <source>
        <dbReference type="Proteomes" id="UP000726170"/>
    </source>
</evidence>
<comment type="caution">
    <text evidence="2">The sequence shown here is derived from an EMBL/GenBank/DDBJ whole genome shotgun (WGS) entry which is preliminary data.</text>
</comment>
<protein>
    <recommendedName>
        <fullName evidence="4">YbbR-like protein</fullName>
    </recommendedName>
</protein>
<accession>A0ABS6EIR5</accession>
<gene>
    <name evidence="2" type="ORF">KQI86_12175</name>
</gene>